<organism evidence="3 4">
    <name type="scientific">Chimaeribacter arupi</name>
    <dbReference type="NCBI Taxonomy" id="2060066"/>
    <lineage>
        <taxon>Bacteria</taxon>
        <taxon>Pseudomonadati</taxon>
        <taxon>Pseudomonadota</taxon>
        <taxon>Gammaproteobacteria</taxon>
        <taxon>Enterobacterales</taxon>
        <taxon>Yersiniaceae</taxon>
        <taxon>Chimaeribacter</taxon>
    </lineage>
</organism>
<dbReference type="AlphaFoldDB" id="A0A2N5ET75"/>
<protein>
    <recommendedName>
        <fullName evidence="1">Uncharacterized protein YobH</fullName>
    </recommendedName>
</protein>
<proteinExistence type="predicted"/>
<evidence type="ECO:0000256" key="1">
    <source>
        <dbReference type="ARBA" id="ARBA00019316"/>
    </source>
</evidence>
<reference evidence="3 4" key="1">
    <citation type="submission" date="2017-12" db="EMBL/GenBank/DDBJ databases">
        <title>Characterization of six clinical isolates of Enterochimera gen. nov., a novel genus of the Yersiniaciae family and the three species Enterochimera arupensis sp. nov., Enterochimera coloradensis sp. nov, and Enterochimera californica sp. nov.</title>
        <authorList>
            <person name="Rossi A."/>
            <person name="Fisher M."/>
        </authorList>
    </citation>
    <scope>NUCLEOTIDE SEQUENCE [LARGE SCALE GENOMIC DNA]</scope>
    <source>
        <strain evidence="3 4">2016Iso1</strain>
    </source>
</reference>
<evidence type="ECO:0000313" key="4">
    <source>
        <dbReference type="Proteomes" id="UP000234626"/>
    </source>
</evidence>
<keyword evidence="4" id="KW-1185">Reference proteome</keyword>
<gene>
    <name evidence="3" type="ORF">CYR34_01535</name>
</gene>
<dbReference type="EMBL" id="PJZK01000001">
    <property type="protein sequence ID" value="PLR53301.1"/>
    <property type="molecule type" value="Genomic_DNA"/>
</dbReference>
<dbReference type="OrthoDB" id="6415197at2"/>
<evidence type="ECO:0000256" key="2">
    <source>
        <dbReference type="ARBA" id="ARBA00022729"/>
    </source>
</evidence>
<comment type="caution">
    <text evidence="3">The sequence shown here is derived from an EMBL/GenBank/DDBJ whole genome shotgun (WGS) entry which is preliminary data.</text>
</comment>
<dbReference type="InterPro" id="IPR025611">
    <property type="entry name" value="YobH"/>
</dbReference>
<evidence type="ECO:0000313" key="3">
    <source>
        <dbReference type="EMBL" id="PLR53301.1"/>
    </source>
</evidence>
<dbReference type="RefSeq" id="WP_072925277.1">
    <property type="nucleotide sequence ID" value="NZ_CP119395.1"/>
</dbReference>
<dbReference type="Proteomes" id="UP000234626">
    <property type="component" value="Unassembled WGS sequence"/>
</dbReference>
<accession>A0A2N5ET75</accession>
<keyword evidence="2" id="KW-0732">Signal</keyword>
<dbReference type="Pfam" id="PF13996">
    <property type="entry name" value="YobH"/>
    <property type="match status" value="1"/>
</dbReference>
<sequence length="75" mass="7870">MRFKGLAAIAVLYVVFLFSGYGVLAGSEKNAAGLGLHCRYLTARGVVSAQFLHSDSGIVGVSQCPLLKKAVDVVE</sequence>
<name>A0A2N5ET75_9GAMM</name>